<feature type="domain" description="HTH araC/xylS-type" evidence="4">
    <location>
        <begin position="232"/>
        <end position="327"/>
    </location>
</feature>
<dbReference type="Proteomes" id="UP000235916">
    <property type="component" value="Unassembled WGS sequence"/>
</dbReference>
<dbReference type="EMBL" id="POSP01000003">
    <property type="protein sequence ID" value="PND39825.1"/>
    <property type="molecule type" value="Genomic_DNA"/>
</dbReference>
<dbReference type="Gene3D" id="1.10.10.60">
    <property type="entry name" value="Homeodomain-like"/>
    <property type="match status" value="1"/>
</dbReference>
<evidence type="ECO:0000313" key="6">
    <source>
        <dbReference type="Proteomes" id="UP000235916"/>
    </source>
</evidence>
<keyword evidence="1" id="KW-0805">Transcription regulation</keyword>
<reference evidence="5 6" key="1">
    <citation type="submission" date="2018-01" db="EMBL/GenBank/DDBJ databases">
        <title>Draft genome sequence of Paucibacter aquatile CR182 isolated from freshwater of the Nakdong River.</title>
        <authorList>
            <person name="Choi A."/>
            <person name="Chung E.J."/>
        </authorList>
    </citation>
    <scope>NUCLEOTIDE SEQUENCE [LARGE SCALE GENOMIC DNA]</scope>
    <source>
        <strain evidence="5 6">CR182</strain>
    </source>
</reference>
<sequence>MYQLGTRCLVWEHQAVLLLEFARSRGLAPADLLAAAGFSSMPSLLSPQQLLDLLAALQAQLQAPDTAFVLGQLSLPGHAGLASHALAQARNGRQALELLAAHSARLSPLLTPRLLWHEDELLLIWTEACGVGAAQRNFVVDMQMSAVTGLCQWLGGRRLPWRYSFNRSRPRDLSQHAVFLGADLQFDCQVDAMRVPAACLDEPWPRGVADSMAAQALAQGADPGAAGRGLLAALYDHLLPRLREAPTLEQSAQAFGVSSATFKRHLAQHGTHFQAQLDQVRTHWALYLLLLQGQSHERVAQALGFHDRSNFRRSFKRWTGLVPSLLA</sequence>
<dbReference type="Pfam" id="PF12625">
    <property type="entry name" value="Arabinose_bd"/>
    <property type="match status" value="1"/>
</dbReference>
<dbReference type="SMART" id="SM00342">
    <property type="entry name" value="HTH_ARAC"/>
    <property type="match status" value="1"/>
</dbReference>
<keyword evidence="6" id="KW-1185">Reference proteome</keyword>
<evidence type="ECO:0000256" key="1">
    <source>
        <dbReference type="ARBA" id="ARBA00023015"/>
    </source>
</evidence>
<evidence type="ECO:0000313" key="5">
    <source>
        <dbReference type="EMBL" id="PND39825.1"/>
    </source>
</evidence>
<dbReference type="AlphaFoldDB" id="A0A2N8L298"/>
<dbReference type="GO" id="GO:0003700">
    <property type="term" value="F:DNA-binding transcription factor activity"/>
    <property type="evidence" value="ECO:0007669"/>
    <property type="project" value="InterPro"/>
</dbReference>
<dbReference type="PANTHER" id="PTHR47894">
    <property type="entry name" value="HTH-TYPE TRANSCRIPTIONAL REGULATOR GADX"/>
    <property type="match status" value="1"/>
</dbReference>
<dbReference type="InterPro" id="IPR032687">
    <property type="entry name" value="AraC-type_N"/>
</dbReference>
<gene>
    <name evidence="5" type="ORF">C1O66_17960</name>
</gene>
<dbReference type="PROSITE" id="PS01124">
    <property type="entry name" value="HTH_ARAC_FAMILY_2"/>
    <property type="match status" value="1"/>
</dbReference>
<keyword evidence="2" id="KW-0238">DNA-binding</keyword>
<dbReference type="InterPro" id="IPR009057">
    <property type="entry name" value="Homeodomain-like_sf"/>
</dbReference>
<comment type="caution">
    <text evidence="5">The sequence shown here is derived from an EMBL/GenBank/DDBJ whole genome shotgun (WGS) entry which is preliminary data.</text>
</comment>
<protein>
    <submittedName>
        <fullName evidence="5">AraC family transcriptional regulator</fullName>
    </submittedName>
</protein>
<evidence type="ECO:0000256" key="3">
    <source>
        <dbReference type="ARBA" id="ARBA00023163"/>
    </source>
</evidence>
<dbReference type="Pfam" id="PF12833">
    <property type="entry name" value="HTH_18"/>
    <property type="match status" value="1"/>
</dbReference>
<dbReference type="GO" id="GO:0005829">
    <property type="term" value="C:cytosol"/>
    <property type="evidence" value="ECO:0007669"/>
    <property type="project" value="TreeGrafter"/>
</dbReference>
<name>A0A2N8L298_9BURK</name>
<dbReference type="InterPro" id="IPR018060">
    <property type="entry name" value="HTH_AraC"/>
</dbReference>
<keyword evidence="3" id="KW-0804">Transcription</keyword>
<organism evidence="5 6">
    <name type="scientific">Kinneretia aquatilis</name>
    <dbReference type="NCBI Taxonomy" id="2070761"/>
    <lineage>
        <taxon>Bacteria</taxon>
        <taxon>Pseudomonadati</taxon>
        <taxon>Pseudomonadota</taxon>
        <taxon>Betaproteobacteria</taxon>
        <taxon>Burkholderiales</taxon>
        <taxon>Sphaerotilaceae</taxon>
        <taxon>Roseateles</taxon>
    </lineage>
</organism>
<dbReference type="OrthoDB" id="6506763at2"/>
<dbReference type="PANTHER" id="PTHR47894:SF1">
    <property type="entry name" value="HTH-TYPE TRANSCRIPTIONAL REGULATOR VQSM"/>
    <property type="match status" value="1"/>
</dbReference>
<accession>A0A2N8L298</accession>
<evidence type="ECO:0000259" key="4">
    <source>
        <dbReference type="PROSITE" id="PS01124"/>
    </source>
</evidence>
<dbReference type="SUPFAM" id="SSF46689">
    <property type="entry name" value="Homeodomain-like"/>
    <property type="match status" value="1"/>
</dbReference>
<dbReference type="GO" id="GO:0000976">
    <property type="term" value="F:transcription cis-regulatory region binding"/>
    <property type="evidence" value="ECO:0007669"/>
    <property type="project" value="TreeGrafter"/>
</dbReference>
<proteinExistence type="predicted"/>
<evidence type="ECO:0000256" key="2">
    <source>
        <dbReference type="ARBA" id="ARBA00023125"/>
    </source>
</evidence>